<dbReference type="InterPro" id="IPR036163">
    <property type="entry name" value="HMA_dom_sf"/>
</dbReference>
<dbReference type="SUPFAM" id="SSF55008">
    <property type="entry name" value="HMA, heavy metal-associated domain"/>
    <property type="match status" value="1"/>
</dbReference>
<dbReference type="FunFam" id="3.30.70.100:FF:000005">
    <property type="entry name" value="Copper-exporting P-type ATPase A"/>
    <property type="match status" value="1"/>
</dbReference>
<dbReference type="KEGG" id="rbu:PG1C_08745"/>
<dbReference type="AlphaFoldDB" id="A0A0C5JCN9"/>
<keyword evidence="4 10" id="KW-0475">Mercuric resistance</keyword>
<dbReference type="NCBIfam" id="TIGR02052">
    <property type="entry name" value="MerP"/>
    <property type="match status" value="1"/>
</dbReference>
<evidence type="ECO:0000256" key="2">
    <source>
        <dbReference type="ARBA" id="ARBA00005938"/>
    </source>
</evidence>
<dbReference type="PANTHER" id="PTHR46594:SF4">
    <property type="entry name" value="P-TYPE CATION-TRANSPORTING ATPASE"/>
    <property type="match status" value="1"/>
</dbReference>
<keyword evidence="6 11" id="KW-0732">Signal</keyword>
<comment type="subcellular location">
    <subcellularLocation>
        <location evidence="1 10">Periplasm</location>
    </subcellularLocation>
</comment>
<keyword evidence="5 10" id="KW-0479">Metal-binding</keyword>
<keyword evidence="14" id="KW-1185">Reference proteome</keyword>
<keyword evidence="8 10" id="KW-0476">Mercury</keyword>
<evidence type="ECO:0000313" key="13">
    <source>
        <dbReference type="EMBL" id="AJP49549.1"/>
    </source>
</evidence>
<feature type="signal peptide" evidence="11">
    <location>
        <begin position="1"/>
        <end position="27"/>
    </location>
</feature>
<dbReference type="InterPro" id="IPR011795">
    <property type="entry name" value="MerP"/>
</dbReference>
<name>A0A0C5JCN9_9PROT</name>
<feature type="chain" id="PRO_5002189628" description="Periplasmic mercury ion-binding protein" evidence="11">
    <location>
        <begin position="28"/>
        <end position="99"/>
    </location>
</feature>
<dbReference type="EMBL" id="CP010554">
    <property type="protein sequence ID" value="AJP49549.1"/>
    <property type="molecule type" value="Genomic_DNA"/>
</dbReference>
<evidence type="ECO:0000256" key="4">
    <source>
        <dbReference type="ARBA" id="ARBA00022466"/>
    </source>
</evidence>
<dbReference type="PROSITE" id="PS01047">
    <property type="entry name" value="HMA_1"/>
    <property type="match status" value="1"/>
</dbReference>
<comment type="subunit">
    <text evidence="3">Monomer.</text>
</comment>
<comment type="function">
    <text evidence="9 10">Involved in mercury resistance. Acts as a mercury scavenger that specifically binds to a mercuric ion in the periplasm and probably passes it to the cytoplasmic mercuric reductase MerA via the mercuric transport protein MerT.</text>
</comment>
<organism evidence="13 14">
    <name type="scientific">Rugosibacter aromaticivorans</name>
    <dbReference type="NCBI Taxonomy" id="1565605"/>
    <lineage>
        <taxon>Bacteria</taxon>
        <taxon>Pseudomonadati</taxon>
        <taxon>Pseudomonadota</taxon>
        <taxon>Betaproteobacteria</taxon>
        <taxon>Nitrosomonadales</taxon>
        <taxon>Sterolibacteriaceae</taxon>
        <taxon>Rugosibacter</taxon>
    </lineage>
</organism>
<accession>A0A0C5JCN9</accession>
<keyword evidence="7 10" id="KW-0574">Periplasm</keyword>
<dbReference type="RefSeq" id="WP_202636999.1">
    <property type="nucleotide sequence ID" value="NZ_CP010554.1"/>
</dbReference>
<evidence type="ECO:0000256" key="1">
    <source>
        <dbReference type="ARBA" id="ARBA00004418"/>
    </source>
</evidence>
<evidence type="ECO:0000313" key="14">
    <source>
        <dbReference type="Proteomes" id="UP000061603"/>
    </source>
</evidence>
<dbReference type="STRING" id="1565605.PG1C_08745"/>
<evidence type="ECO:0000256" key="11">
    <source>
        <dbReference type="SAM" id="SignalP"/>
    </source>
</evidence>
<dbReference type="GO" id="GO:0045340">
    <property type="term" value="F:mercury ion binding"/>
    <property type="evidence" value="ECO:0007669"/>
    <property type="project" value="UniProtKB-UniRule"/>
</dbReference>
<dbReference type="HOGENOM" id="CLU_134973_2_1_4"/>
<evidence type="ECO:0000256" key="7">
    <source>
        <dbReference type="ARBA" id="ARBA00022764"/>
    </source>
</evidence>
<sequence>MREARYAGTKKLFASLALVAVVAPVLAATQTVTLSVPGMTCAACPITVKKSISKVEGVSKTDVNFDKREAVVTFDDAKTNVQKLTKATEDAGYPSSVKK</sequence>
<dbReference type="GO" id="GO:0015097">
    <property type="term" value="F:mercury ion transmembrane transporter activity"/>
    <property type="evidence" value="ECO:0007669"/>
    <property type="project" value="UniProtKB-UniRule"/>
</dbReference>
<dbReference type="PANTHER" id="PTHR46594">
    <property type="entry name" value="P-TYPE CATION-TRANSPORTING ATPASE"/>
    <property type="match status" value="1"/>
</dbReference>
<dbReference type="GO" id="GO:0042597">
    <property type="term" value="C:periplasmic space"/>
    <property type="evidence" value="ECO:0007669"/>
    <property type="project" value="UniProtKB-SubCell"/>
</dbReference>
<dbReference type="Pfam" id="PF00403">
    <property type="entry name" value="HMA"/>
    <property type="match status" value="1"/>
</dbReference>
<gene>
    <name evidence="10" type="primary">merP</name>
    <name evidence="13" type="ORF">PG1C_08745</name>
</gene>
<dbReference type="Gene3D" id="3.30.70.100">
    <property type="match status" value="1"/>
</dbReference>
<evidence type="ECO:0000256" key="9">
    <source>
        <dbReference type="ARBA" id="ARBA00045344"/>
    </source>
</evidence>
<evidence type="ECO:0000256" key="10">
    <source>
        <dbReference type="RuleBase" id="RU361212"/>
    </source>
</evidence>
<reference evidence="13 14" key="1">
    <citation type="journal article" date="2015" name="Genome Announc.">
        <title>Complete Genome Sequence of a Novel Bacterium within the Family Rhodocyclaceae That Degrades Polycyclic Aromatic Hydrocarbons.</title>
        <authorList>
            <person name="Singleton D.R."/>
            <person name="Dickey A.N."/>
            <person name="Scholl E.H."/>
            <person name="Wright F.A."/>
            <person name="Aitken M.D."/>
        </authorList>
    </citation>
    <scope>NUCLEOTIDE SEQUENCE [LARGE SCALE GENOMIC DNA]</scope>
    <source>
        <strain evidence="14">PG1-Ca6</strain>
    </source>
</reference>
<evidence type="ECO:0000259" key="12">
    <source>
        <dbReference type="PROSITE" id="PS50846"/>
    </source>
</evidence>
<evidence type="ECO:0000256" key="8">
    <source>
        <dbReference type="ARBA" id="ARBA00022914"/>
    </source>
</evidence>
<evidence type="ECO:0000256" key="6">
    <source>
        <dbReference type="ARBA" id="ARBA00022729"/>
    </source>
</evidence>
<feature type="domain" description="HMA" evidence="12">
    <location>
        <begin position="30"/>
        <end position="96"/>
    </location>
</feature>
<evidence type="ECO:0000256" key="3">
    <source>
        <dbReference type="ARBA" id="ARBA00011245"/>
    </source>
</evidence>
<dbReference type="PRINTS" id="PR00946">
    <property type="entry name" value="HGSCAVENGER"/>
</dbReference>
<protein>
    <recommendedName>
        <fullName evidence="10">Periplasmic mercury ion-binding protein</fullName>
    </recommendedName>
</protein>
<proteinExistence type="inferred from homology"/>
<dbReference type="PATRIC" id="fig|1565605.3.peg.1849"/>
<dbReference type="InterPro" id="IPR001802">
    <property type="entry name" value="MerP/CopZ"/>
</dbReference>
<dbReference type="InterPro" id="IPR006121">
    <property type="entry name" value="HMA_dom"/>
</dbReference>
<evidence type="ECO:0000256" key="5">
    <source>
        <dbReference type="ARBA" id="ARBA00022723"/>
    </source>
</evidence>
<dbReference type="PROSITE" id="PS50846">
    <property type="entry name" value="HMA_2"/>
    <property type="match status" value="1"/>
</dbReference>
<dbReference type="Proteomes" id="UP000061603">
    <property type="component" value="Chromosome"/>
</dbReference>
<dbReference type="CDD" id="cd00371">
    <property type="entry name" value="HMA"/>
    <property type="match status" value="1"/>
</dbReference>
<comment type="similarity">
    <text evidence="2">Belongs to the MerP family.</text>
</comment>
<dbReference type="InterPro" id="IPR017969">
    <property type="entry name" value="Heavy-metal-associated_CS"/>
</dbReference>